<evidence type="ECO:0000256" key="8">
    <source>
        <dbReference type="ARBA" id="ARBA00022982"/>
    </source>
</evidence>
<dbReference type="AlphaFoldDB" id="A0A010YX41"/>
<dbReference type="InterPro" id="IPR054830">
    <property type="entry name" value="FdxA_Actino"/>
</dbReference>
<dbReference type="InterPro" id="IPR000813">
    <property type="entry name" value="7Fe_ferredoxin"/>
</dbReference>
<protein>
    <recommendedName>
        <fullName evidence="3 12">Ferredoxin</fullName>
    </recommendedName>
</protein>
<evidence type="ECO:0000256" key="6">
    <source>
        <dbReference type="ARBA" id="ARBA00022723"/>
    </source>
</evidence>
<dbReference type="NCBIfam" id="NF045480">
    <property type="entry name" value="FdxA_Actino"/>
    <property type="match status" value="1"/>
</dbReference>
<dbReference type="PANTHER" id="PTHR42859">
    <property type="entry name" value="OXIDOREDUCTASE"/>
    <property type="match status" value="1"/>
</dbReference>
<organism evidence="14 15">
    <name type="scientific">Cryptosporangium arvum DSM 44712</name>
    <dbReference type="NCBI Taxonomy" id="927661"/>
    <lineage>
        <taxon>Bacteria</taxon>
        <taxon>Bacillati</taxon>
        <taxon>Actinomycetota</taxon>
        <taxon>Actinomycetes</taxon>
        <taxon>Cryptosporangiales</taxon>
        <taxon>Cryptosporangiaceae</taxon>
        <taxon>Cryptosporangium</taxon>
    </lineage>
</organism>
<dbReference type="PROSITE" id="PS00198">
    <property type="entry name" value="4FE4S_FER_1"/>
    <property type="match status" value="1"/>
</dbReference>
<evidence type="ECO:0000256" key="10">
    <source>
        <dbReference type="ARBA" id="ARBA00023014"/>
    </source>
</evidence>
<dbReference type="PANTHER" id="PTHR42859:SF2">
    <property type="entry name" value="FERREDOXIN"/>
    <property type="match status" value="1"/>
</dbReference>
<comment type="caution">
    <text evidence="14">The sequence shown here is derived from an EMBL/GenBank/DDBJ whole genome shotgun (WGS) entry which is preliminary data.</text>
</comment>
<proteinExistence type="predicted"/>
<accession>A0A010YX41</accession>
<keyword evidence="9 12" id="KW-0408">Iron</keyword>
<keyword evidence="4 12" id="KW-0813">Transport</keyword>
<evidence type="ECO:0000256" key="1">
    <source>
        <dbReference type="ARBA" id="ARBA00001966"/>
    </source>
</evidence>
<evidence type="ECO:0000256" key="5">
    <source>
        <dbReference type="ARBA" id="ARBA00022485"/>
    </source>
</evidence>
<dbReference type="PRINTS" id="PR00354">
    <property type="entry name" value="7FE8SFRDOXIN"/>
</dbReference>
<evidence type="ECO:0000256" key="12">
    <source>
        <dbReference type="RuleBase" id="RU365098"/>
    </source>
</evidence>
<evidence type="ECO:0000313" key="15">
    <source>
        <dbReference type="Proteomes" id="UP000021053"/>
    </source>
</evidence>
<dbReference type="Pfam" id="PF00037">
    <property type="entry name" value="Fer4"/>
    <property type="match status" value="1"/>
</dbReference>
<comment type="function">
    <text evidence="2 12">Ferredoxins are iron-sulfur proteins that transfer electrons in a wide variety of metabolic reactions.</text>
</comment>
<evidence type="ECO:0000256" key="11">
    <source>
        <dbReference type="ARBA" id="ARBA00023291"/>
    </source>
</evidence>
<dbReference type="Gene3D" id="3.30.70.20">
    <property type="match status" value="1"/>
</dbReference>
<evidence type="ECO:0000313" key="14">
    <source>
        <dbReference type="EMBL" id="EXG79718.1"/>
    </source>
</evidence>
<evidence type="ECO:0000259" key="13">
    <source>
        <dbReference type="PROSITE" id="PS51379"/>
    </source>
</evidence>
<keyword evidence="7" id="KW-0677">Repeat</keyword>
<evidence type="ECO:0000256" key="3">
    <source>
        <dbReference type="ARBA" id="ARBA00013529"/>
    </source>
</evidence>
<dbReference type="InterPro" id="IPR017896">
    <property type="entry name" value="4Fe4S_Fe-S-bd"/>
</dbReference>
<dbReference type="GO" id="GO:0051538">
    <property type="term" value="F:3 iron, 4 sulfur cluster binding"/>
    <property type="evidence" value="ECO:0007669"/>
    <property type="project" value="UniProtKB-UniRule"/>
</dbReference>
<evidence type="ECO:0000256" key="4">
    <source>
        <dbReference type="ARBA" id="ARBA00022448"/>
    </source>
</evidence>
<dbReference type="GO" id="GO:0046872">
    <property type="term" value="F:metal ion binding"/>
    <property type="evidence" value="ECO:0007669"/>
    <property type="project" value="UniProtKB-UniRule"/>
</dbReference>
<dbReference type="EMBL" id="JFBT01000001">
    <property type="protein sequence ID" value="EXG79718.1"/>
    <property type="molecule type" value="Genomic_DNA"/>
</dbReference>
<evidence type="ECO:0000256" key="7">
    <source>
        <dbReference type="ARBA" id="ARBA00022737"/>
    </source>
</evidence>
<dbReference type="GO" id="GO:0009055">
    <property type="term" value="F:electron transfer activity"/>
    <property type="evidence" value="ECO:0007669"/>
    <property type="project" value="UniProtKB-UniRule"/>
</dbReference>
<reference evidence="14 15" key="1">
    <citation type="submission" date="2013-07" db="EMBL/GenBank/DDBJ databases">
        <authorList>
            <consortium name="DOE Joint Genome Institute"/>
            <person name="Eisen J."/>
            <person name="Huntemann M."/>
            <person name="Han J."/>
            <person name="Chen A."/>
            <person name="Kyrpides N."/>
            <person name="Mavromatis K."/>
            <person name="Markowitz V."/>
            <person name="Palaniappan K."/>
            <person name="Ivanova N."/>
            <person name="Schaumberg A."/>
            <person name="Pati A."/>
            <person name="Liolios K."/>
            <person name="Nordberg H.P."/>
            <person name="Cantor M.N."/>
            <person name="Hua S.X."/>
            <person name="Woyke T."/>
        </authorList>
    </citation>
    <scope>NUCLEOTIDE SEQUENCE [LARGE SCALE GENOMIC DNA]</scope>
    <source>
        <strain evidence="14 15">DSM 44712</strain>
    </source>
</reference>
<keyword evidence="6 12" id="KW-0479">Metal-binding</keyword>
<dbReference type="InterPro" id="IPR050294">
    <property type="entry name" value="RnfB_subfamily"/>
</dbReference>
<dbReference type="PROSITE" id="PS51379">
    <property type="entry name" value="4FE4S_FER_2"/>
    <property type="match status" value="1"/>
</dbReference>
<keyword evidence="8 12" id="KW-0249">Electron transport</keyword>
<dbReference type="OrthoDB" id="9803397at2"/>
<dbReference type="HOGENOM" id="CLU_139698_0_3_11"/>
<evidence type="ECO:0000256" key="9">
    <source>
        <dbReference type="ARBA" id="ARBA00023004"/>
    </source>
</evidence>
<evidence type="ECO:0000256" key="2">
    <source>
        <dbReference type="ARBA" id="ARBA00003532"/>
    </source>
</evidence>
<comment type="cofactor">
    <cofactor evidence="12">
        <name>[3Fe-4S] cluster</name>
        <dbReference type="ChEBI" id="CHEBI:21137"/>
    </cofactor>
    <text evidence="12">Binds 1 [3Fe-4S] cluster.</text>
</comment>
<sequence length="105" mass="11512">MAYVVTDACIDVQDKSCIEECPVDCIYTGPRMMYINPEECVDCGRCEPACPTVSIYHEEDLPADREQFAAINETVFITLGIGSPGGARKIPPLAADHEEVASWTK</sequence>
<name>A0A010YX41_9ACTN</name>
<keyword evidence="11 12" id="KW-0003">3Fe-4S</keyword>
<keyword evidence="15" id="KW-1185">Reference proteome</keyword>
<dbReference type="GO" id="GO:0051539">
    <property type="term" value="F:4 iron, 4 sulfur cluster binding"/>
    <property type="evidence" value="ECO:0007669"/>
    <property type="project" value="UniProtKB-UniRule"/>
</dbReference>
<keyword evidence="10 12" id="KW-0411">Iron-sulfur</keyword>
<dbReference type="Proteomes" id="UP000021053">
    <property type="component" value="Unassembled WGS sequence"/>
</dbReference>
<keyword evidence="5 12" id="KW-0004">4Fe-4S</keyword>
<dbReference type="RefSeq" id="WP_035848489.1">
    <property type="nucleotide sequence ID" value="NZ_KK073874.1"/>
</dbReference>
<dbReference type="InterPro" id="IPR017900">
    <property type="entry name" value="4Fe4S_Fe_S_CS"/>
</dbReference>
<dbReference type="PATRIC" id="fig|927661.3.peg.749"/>
<comment type="cofactor">
    <cofactor evidence="1 12">
        <name>[4Fe-4S] cluster</name>
        <dbReference type="ChEBI" id="CHEBI:49883"/>
    </cofactor>
</comment>
<gene>
    <name evidence="14" type="ORF">CryarDRAFT_0762</name>
</gene>
<dbReference type="SUPFAM" id="SSF54862">
    <property type="entry name" value="4Fe-4S ferredoxins"/>
    <property type="match status" value="1"/>
</dbReference>
<feature type="domain" description="4Fe-4S ferredoxin-type" evidence="13">
    <location>
        <begin position="31"/>
        <end position="60"/>
    </location>
</feature>